<evidence type="ECO:0000256" key="1">
    <source>
        <dbReference type="SAM" id="SignalP"/>
    </source>
</evidence>
<keyword evidence="3" id="KW-1185">Reference proteome</keyword>
<keyword evidence="1" id="KW-0732">Signal</keyword>
<evidence type="ECO:0000313" key="2">
    <source>
        <dbReference type="EMBL" id="MBC5764592.1"/>
    </source>
</evidence>
<dbReference type="Gene3D" id="2.130.10.30">
    <property type="entry name" value="Regulator of chromosome condensation 1/beta-lactamase-inhibitor protein II"/>
    <property type="match status" value="1"/>
</dbReference>
<gene>
    <name evidence="2" type="ORF">H8R02_09040</name>
</gene>
<reference evidence="2" key="1">
    <citation type="submission" date="2020-08" db="EMBL/GenBank/DDBJ databases">
        <title>Ramlibacter sp. GTP1 16S ribosomal RNA gene genome sequencing and assembly.</title>
        <authorList>
            <person name="Kang M."/>
        </authorList>
    </citation>
    <scope>NUCLEOTIDE SEQUENCE</scope>
    <source>
        <strain evidence="2">GTP1</strain>
    </source>
</reference>
<dbReference type="PANTHER" id="PTHR45982">
    <property type="entry name" value="REGULATOR OF CHROMOSOME CONDENSATION"/>
    <property type="match status" value="1"/>
</dbReference>
<name>A0A923M5I3_9BURK</name>
<proteinExistence type="predicted"/>
<dbReference type="AlphaFoldDB" id="A0A923M5I3"/>
<dbReference type="EMBL" id="JACORU010000002">
    <property type="protein sequence ID" value="MBC5764592.1"/>
    <property type="molecule type" value="Genomic_DNA"/>
</dbReference>
<dbReference type="InterPro" id="IPR000408">
    <property type="entry name" value="Reg_chr_condens"/>
</dbReference>
<evidence type="ECO:0000313" key="3">
    <source>
        <dbReference type="Proteomes" id="UP000596827"/>
    </source>
</evidence>
<dbReference type="InterPro" id="IPR009091">
    <property type="entry name" value="RCC1/BLIP-II"/>
</dbReference>
<dbReference type="PROSITE" id="PS50012">
    <property type="entry name" value="RCC1_3"/>
    <property type="match status" value="1"/>
</dbReference>
<organism evidence="2 3">
    <name type="scientific">Ramlibacter albus</name>
    <dbReference type="NCBI Taxonomy" id="2079448"/>
    <lineage>
        <taxon>Bacteria</taxon>
        <taxon>Pseudomonadati</taxon>
        <taxon>Pseudomonadota</taxon>
        <taxon>Betaproteobacteria</taxon>
        <taxon>Burkholderiales</taxon>
        <taxon>Comamonadaceae</taxon>
        <taxon>Ramlibacter</taxon>
    </lineage>
</organism>
<dbReference type="InterPro" id="IPR051553">
    <property type="entry name" value="Ran_GTPase-activating"/>
</dbReference>
<sequence length="792" mass="81231">MKRLAVLACVLALSACGGGSEVAAPIAPVAAARPAPQALRSADLTTGLLRVYQAFFGRAPTAAEWEEITAPTAEALATSYFTGIGHMGDAELASVVLAHMGVTSQTVNANSLAILQTALTQYFAAYGNMARGVIANNLVNLLPGLVNDPTWGAAARAFNAQVDAARVAVATCTPSVTTGFRGNFETLAASAEGAAAGGGFGKVLGGSLSITDLSTGRLVAQGTTDTSTGLATVKTCTLTGPFLLKLEGRAGARYYDAGRAALVDFPAGTALNAMVDVWEEHVGISALSEAAYRYALGSLGGTSAAQVRDANRTVLGLVNALLATPNALASVNSLPVQVDASSTATVLGAGRYAAAARVNGGLARQAAAFNSSLATPALAFAAELARDIADGRIDGLTSTGQRTATGAGSYELARLPVHVLAGLGAVAGRFGTADTPLTLVDETSNAISACGFVDRVGLMANGEVRIVRRKVPLTDITSGVTEHPVCSTARQPGLLRGVMTDVTALQGLGAWTLAVKADGSVHVLGDLVTAGQFPGVAAGVPLDNPQRIDGFTNVTSVANAQDAFARTADGSVWDFGRANRRTPTDDWRTSIPTTLTRMPELSNIARVRAVGADSYVAIDHDGNVFGWGLGYDGVLANGTRFFSGAGQVGTIQRIEAPRVARPAQIASLSNVVDIAYYRMSVMALHRDGTVSVWGTDESRIFGRGTEAPSLRPTRVADVSGVRQIGASANGFLLLKNDGSLVEWTAGGTPLQAMPSVRALSLSRAMQEEAKVHLVSGAVVAPGAAEDRAAAFR</sequence>
<comment type="caution">
    <text evidence="2">The sequence shown here is derived from an EMBL/GenBank/DDBJ whole genome shotgun (WGS) entry which is preliminary data.</text>
</comment>
<dbReference type="RefSeq" id="WP_187081051.1">
    <property type="nucleotide sequence ID" value="NZ_JACORU010000002.1"/>
</dbReference>
<dbReference type="SUPFAM" id="SSF50985">
    <property type="entry name" value="RCC1/BLIP-II"/>
    <property type="match status" value="1"/>
</dbReference>
<protein>
    <submittedName>
        <fullName evidence="2">Uncharacterized protein</fullName>
    </submittedName>
</protein>
<accession>A0A923M5I3</accession>
<feature type="chain" id="PRO_5037894609" evidence="1">
    <location>
        <begin position="24"/>
        <end position="792"/>
    </location>
</feature>
<dbReference type="PANTHER" id="PTHR45982:SF1">
    <property type="entry name" value="REGULATOR OF CHROMOSOME CONDENSATION"/>
    <property type="match status" value="1"/>
</dbReference>
<feature type="signal peptide" evidence="1">
    <location>
        <begin position="1"/>
        <end position="23"/>
    </location>
</feature>
<dbReference type="Proteomes" id="UP000596827">
    <property type="component" value="Unassembled WGS sequence"/>
</dbReference>
<dbReference type="PROSITE" id="PS51257">
    <property type="entry name" value="PROKAR_LIPOPROTEIN"/>
    <property type="match status" value="1"/>
</dbReference>